<evidence type="ECO:0008006" key="4">
    <source>
        <dbReference type="Google" id="ProtNLM"/>
    </source>
</evidence>
<accession>A0ABR4DCF0</accession>
<keyword evidence="3" id="KW-1185">Reference proteome</keyword>
<evidence type="ECO:0000256" key="1">
    <source>
        <dbReference type="SAM" id="MobiDB-lite"/>
    </source>
</evidence>
<name>A0ABR4DCF0_9PEZI</name>
<feature type="compositionally biased region" description="Basic and acidic residues" evidence="1">
    <location>
        <begin position="348"/>
        <end position="361"/>
    </location>
</feature>
<sequence length="468" mass="54612">MATKGPVPTKEIKAYVYIDNSNIWIEGQRVYAQKERYKRSRHGDVTIYDIEMDPRWRVQIGRFRELIERTTVKWHKYGYGPSVEVEHEFYLYGSEPPPVDSIWRAIEERKIRVHTLKRSTYTGKEKGVDHLLSCDISMKAAQDKARGLDSNLYILASGDGDLAHVMKRIVELGFSKDQLHVWSWRDSISKMYEKDETLKANVTIHYLDEHIDNIGFCEKEYDIKHARVKADSLVILYPLRQSNAVMNFHQKLTIPYWTHEHLPKRPEAESADIVTIPAVDLTHDQFVELFEQAKKDLRPYELEVLTWLEYSQRYRTNRKVKLTASTRYDLLPRDYSGPEEDSPSGRSGNDKDDRESNEGDFTKVTSEQDAYKKWAAKKEQKSNIACFFGYYCREMLKCSYGHTQAERQYFEVHSAPKKPIKTKLCSKGSMCLLDPKKCPYAHGEDDLRCTKCDGKGHDWKKCPPNARQ</sequence>
<gene>
    <name evidence="2" type="ORF">VTJ83DRAFT_2871</name>
</gene>
<dbReference type="EMBL" id="JAZGUE010000003">
    <property type="protein sequence ID" value="KAL2268025.1"/>
    <property type="molecule type" value="Genomic_DNA"/>
</dbReference>
<comment type="caution">
    <text evidence="2">The sequence shown here is derived from an EMBL/GenBank/DDBJ whole genome shotgun (WGS) entry which is preliminary data.</text>
</comment>
<feature type="region of interest" description="Disordered" evidence="1">
    <location>
        <begin position="331"/>
        <end position="363"/>
    </location>
</feature>
<evidence type="ECO:0000313" key="3">
    <source>
        <dbReference type="Proteomes" id="UP001600064"/>
    </source>
</evidence>
<organism evidence="2 3">
    <name type="scientific">Remersonia thermophila</name>
    <dbReference type="NCBI Taxonomy" id="72144"/>
    <lineage>
        <taxon>Eukaryota</taxon>
        <taxon>Fungi</taxon>
        <taxon>Dikarya</taxon>
        <taxon>Ascomycota</taxon>
        <taxon>Pezizomycotina</taxon>
        <taxon>Sordariomycetes</taxon>
        <taxon>Sordariomycetidae</taxon>
        <taxon>Sordariales</taxon>
        <taxon>Sordariales incertae sedis</taxon>
        <taxon>Remersonia</taxon>
    </lineage>
</organism>
<dbReference type="GeneID" id="98123833"/>
<dbReference type="Gene3D" id="3.40.50.1010">
    <property type="entry name" value="5'-nuclease"/>
    <property type="match status" value="1"/>
</dbReference>
<dbReference type="RefSeq" id="XP_070866752.1">
    <property type="nucleotide sequence ID" value="XM_071009189.1"/>
</dbReference>
<evidence type="ECO:0000313" key="2">
    <source>
        <dbReference type="EMBL" id="KAL2268025.1"/>
    </source>
</evidence>
<dbReference type="Proteomes" id="UP001600064">
    <property type="component" value="Unassembled WGS sequence"/>
</dbReference>
<protein>
    <recommendedName>
        <fullName evidence="4">NYN domain-containing protein</fullName>
    </recommendedName>
</protein>
<reference evidence="2 3" key="1">
    <citation type="journal article" date="2024" name="Commun. Biol.">
        <title>Comparative genomic analysis of thermophilic fungi reveals convergent evolutionary adaptations and gene losses.</title>
        <authorList>
            <person name="Steindorff A.S."/>
            <person name="Aguilar-Pontes M.V."/>
            <person name="Robinson A.J."/>
            <person name="Andreopoulos B."/>
            <person name="LaButti K."/>
            <person name="Kuo A."/>
            <person name="Mondo S."/>
            <person name="Riley R."/>
            <person name="Otillar R."/>
            <person name="Haridas S."/>
            <person name="Lipzen A."/>
            <person name="Grimwood J."/>
            <person name="Schmutz J."/>
            <person name="Clum A."/>
            <person name="Reid I.D."/>
            <person name="Moisan M.C."/>
            <person name="Butler G."/>
            <person name="Nguyen T.T.M."/>
            <person name="Dewar K."/>
            <person name="Conant G."/>
            <person name="Drula E."/>
            <person name="Henrissat B."/>
            <person name="Hansel C."/>
            <person name="Singer S."/>
            <person name="Hutchinson M.I."/>
            <person name="de Vries R.P."/>
            <person name="Natvig D.O."/>
            <person name="Powell A.J."/>
            <person name="Tsang A."/>
            <person name="Grigoriev I.V."/>
        </authorList>
    </citation>
    <scope>NUCLEOTIDE SEQUENCE [LARGE SCALE GENOMIC DNA]</scope>
    <source>
        <strain evidence="2 3">ATCC 22073</strain>
    </source>
</reference>
<proteinExistence type="predicted"/>